<name>A0ABM1Z5D9_AEDAL</name>
<feature type="domain" description="PSP proline-rich" evidence="2">
    <location>
        <begin position="538"/>
        <end position="596"/>
    </location>
</feature>
<dbReference type="EnsemblMetazoa" id="AALFPA23_015252.R22128">
    <property type="protein sequence ID" value="AALFPA23_015252.P22128"/>
    <property type="gene ID" value="AALFPA23_015252"/>
</dbReference>
<keyword evidence="4" id="KW-1185">Reference proteome</keyword>
<feature type="region of interest" description="Disordered" evidence="1">
    <location>
        <begin position="1"/>
        <end position="100"/>
    </location>
</feature>
<dbReference type="Pfam" id="PF04037">
    <property type="entry name" value="DUF382"/>
    <property type="match status" value="1"/>
</dbReference>
<feature type="compositionally biased region" description="Acidic residues" evidence="1">
    <location>
        <begin position="158"/>
        <end position="167"/>
    </location>
</feature>
<dbReference type="PANTHER" id="PTHR12785:SF6">
    <property type="entry name" value="SPLICING FACTOR 3B SUBUNIT 2"/>
    <property type="match status" value="1"/>
</dbReference>
<feature type="compositionally biased region" description="Basic and acidic residues" evidence="1">
    <location>
        <begin position="795"/>
        <end position="818"/>
    </location>
</feature>
<reference evidence="3" key="2">
    <citation type="submission" date="2025-05" db="UniProtKB">
        <authorList>
            <consortium name="EnsemblMetazoa"/>
        </authorList>
    </citation>
    <scope>IDENTIFICATION</scope>
    <source>
        <strain evidence="3">Foshan</strain>
    </source>
</reference>
<feature type="region of interest" description="Disordered" evidence="1">
    <location>
        <begin position="623"/>
        <end position="702"/>
    </location>
</feature>
<feature type="compositionally biased region" description="Acidic residues" evidence="1">
    <location>
        <begin position="237"/>
        <end position="250"/>
    </location>
</feature>
<accession>A0ABM1Z5D9</accession>
<dbReference type="PANTHER" id="PTHR12785">
    <property type="entry name" value="SPLICING FACTOR 3B"/>
    <property type="match status" value="1"/>
</dbReference>
<feature type="compositionally biased region" description="Basic and acidic residues" evidence="1">
    <location>
        <begin position="251"/>
        <end position="292"/>
    </location>
</feature>
<dbReference type="GeneID" id="109426576"/>
<feature type="region of interest" description="Disordered" evidence="1">
    <location>
        <begin position="341"/>
        <end position="382"/>
    </location>
</feature>
<evidence type="ECO:0000259" key="2">
    <source>
        <dbReference type="SMART" id="SM00581"/>
    </source>
</evidence>
<sequence>MENNPAQQNNAGGLLPPPPPPPDMLLVGGVPPTWPPGLMGGGPPTSLMGPPPTSLMGPPKGVPADIGPPGSEDLNKNPPPLMSLNVGNPAEPEEQIANKKPSELVLPKALEDVLALKTLRAKELGAEEALATTGAVVPPPPMLPPPLPAGVMSSYLDMDGDSDDDNLDGLAPPPPVISKAEGRLDRNRRRKQRKKENRKARREQQAVVLQQREKEKEGVKDVVVQERPAEKDKDVGAEADTEDHDEDEPEKENGEVAKETNEAERDENDLKEKGEEKSKDKGKAKESKKSSEKSVGTLIEDELDNVEIEYVPEKVTIADLAPMYRQFYRVFEIFKLESKPKEPTKAEMAENEKAAASKKMNEKDDDDDDDEDDAMDDELKDDKERISKRKMKKLTRLSVAELKQLVARPDVVEMHDVTARDPKLLIQLKSHRNTVQVPRHWCFKRKYLQGKRGIEKPPFELPAFIKKTGIMEMRASLQEKDESKTLKAKMRERARPKMGKIDIDYQKLHDAFFKWQTKPRMTIHGDLYYEGKEFETRLKEKKPGDLSEELRVALGMPIGPACHKIPPPWLIAQQRYGPPPSYPNLRIPGLNAPIPEGCSFGYHAGGWGKPPVDENGKPLYGDVFGMSASENENGLGEEEVDRTQWGELESESEESSEEEEEDGEDLGAPPDESGLITPAEGLVTPSGLTSGVPAGMETPDTIELRKKKIESEMEDNETPVLYQVLQERRAERVGASMMGSTHVYDLAGAAAATAAGGSRGARGGAPVDREGMVELALDPSELDMDNEAMAQRYEQQMREQQSHLQKEDLSDMLAEHVARQKSKRKRQQTDTTSKQTKKYKEFKF</sequence>
<feature type="compositionally biased region" description="Basic residues" evidence="1">
    <location>
        <begin position="186"/>
        <end position="201"/>
    </location>
</feature>
<feature type="compositionally biased region" description="Polar residues" evidence="1">
    <location>
        <begin position="1"/>
        <end position="11"/>
    </location>
</feature>
<reference evidence="4" key="1">
    <citation type="journal article" date="2015" name="Proc. Natl. Acad. Sci. U.S.A.">
        <title>Genome sequence of the Asian Tiger mosquito, Aedes albopictus, reveals insights into its biology, genetics, and evolution.</title>
        <authorList>
            <person name="Chen X.G."/>
            <person name="Jiang X."/>
            <person name="Gu J."/>
            <person name="Xu M."/>
            <person name="Wu Y."/>
            <person name="Deng Y."/>
            <person name="Zhang C."/>
            <person name="Bonizzoni M."/>
            <person name="Dermauw W."/>
            <person name="Vontas J."/>
            <person name="Armbruster P."/>
            <person name="Huang X."/>
            <person name="Yang Y."/>
            <person name="Zhang H."/>
            <person name="He W."/>
            <person name="Peng H."/>
            <person name="Liu Y."/>
            <person name="Wu K."/>
            <person name="Chen J."/>
            <person name="Lirakis M."/>
            <person name="Topalis P."/>
            <person name="Van Leeuwen T."/>
            <person name="Hall A.B."/>
            <person name="Jiang X."/>
            <person name="Thorpe C."/>
            <person name="Mueller R.L."/>
            <person name="Sun C."/>
            <person name="Waterhouse R.M."/>
            <person name="Yan G."/>
            <person name="Tu Z.J."/>
            <person name="Fang X."/>
            <person name="James A.A."/>
        </authorList>
    </citation>
    <scope>NUCLEOTIDE SEQUENCE [LARGE SCALE GENOMIC DNA]</scope>
    <source>
        <strain evidence="4">Foshan</strain>
    </source>
</reference>
<evidence type="ECO:0000313" key="3">
    <source>
        <dbReference type="EnsemblMetazoa" id="AALFPA23_015252.P22128"/>
    </source>
</evidence>
<dbReference type="SMART" id="SM00581">
    <property type="entry name" value="PSP"/>
    <property type="match status" value="1"/>
</dbReference>
<dbReference type="Proteomes" id="UP000069940">
    <property type="component" value="Unassembled WGS sequence"/>
</dbReference>
<proteinExistence type="predicted"/>
<evidence type="ECO:0000256" key="1">
    <source>
        <dbReference type="SAM" id="MobiDB-lite"/>
    </source>
</evidence>
<feature type="region of interest" description="Disordered" evidence="1">
    <location>
        <begin position="794"/>
        <end position="844"/>
    </location>
</feature>
<dbReference type="RefSeq" id="XP_019557654.2">
    <property type="nucleotide sequence ID" value="XM_019702109.3"/>
</dbReference>
<feature type="compositionally biased region" description="Basic and acidic residues" evidence="1">
    <location>
        <begin position="211"/>
        <end position="236"/>
    </location>
</feature>
<feature type="compositionally biased region" description="Acidic residues" evidence="1">
    <location>
        <begin position="648"/>
        <end position="665"/>
    </location>
</feature>
<dbReference type="InterPro" id="IPR006568">
    <property type="entry name" value="PSP_pro-rich"/>
</dbReference>
<protein>
    <recommendedName>
        <fullName evidence="2">PSP proline-rich domain-containing protein</fullName>
    </recommendedName>
</protein>
<feature type="compositionally biased region" description="Pro residues" evidence="1">
    <location>
        <begin position="137"/>
        <end position="148"/>
    </location>
</feature>
<dbReference type="InterPro" id="IPR007180">
    <property type="entry name" value="DUF382"/>
</dbReference>
<feature type="compositionally biased region" description="Basic and acidic residues" evidence="1">
    <location>
        <begin position="341"/>
        <end position="362"/>
    </location>
</feature>
<dbReference type="Pfam" id="PF04046">
    <property type="entry name" value="PSP"/>
    <property type="match status" value="1"/>
</dbReference>
<feature type="compositionally biased region" description="Acidic residues" evidence="1">
    <location>
        <begin position="363"/>
        <end position="379"/>
    </location>
</feature>
<feature type="region of interest" description="Disordered" evidence="1">
    <location>
        <begin position="131"/>
        <end position="303"/>
    </location>
</feature>
<organism evidence="3 4">
    <name type="scientific">Aedes albopictus</name>
    <name type="common">Asian tiger mosquito</name>
    <name type="synonym">Stegomyia albopicta</name>
    <dbReference type="NCBI Taxonomy" id="7160"/>
    <lineage>
        <taxon>Eukaryota</taxon>
        <taxon>Metazoa</taxon>
        <taxon>Ecdysozoa</taxon>
        <taxon>Arthropoda</taxon>
        <taxon>Hexapoda</taxon>
        <taxon>Insecta</taxon>
        <taxon>Pterygota</taxon>
        <taxon>Neoptera</taxon>
        <taxon>Endopterygota</taxon>
        <taxon>Diptera</taxon>
        <taxon>Nematocera</taxon>
        <taxon>Culicoidea</taxon>
        <taxon>Culicidae</taxon>
        <taxon>Culicinae</taxon>
        <taxon>Aedini</taxon>
        <taxon>Aedes</taxon>
        <taxon>Stegomyia</taxon>
    </lineage>
</organism>
<dbReference type="InterPro" id="IPR052584">
    <property type="entry name" value="U2_snRNP_Complex_Component"/>
</dbReference>
<evidence type="ECO:0000313" key="4">
    <source>
        <dbReference type="Proteomes" id="UP000069940"/>
    </source>
</evidence>